<dbReference type="SUPFAM" id="SSF117125">
    <property type="entry name" value="Putative glucosidase YicI, C-terminal domain"/>
    <property type="match status" value="1"/>
</dbReference>
<organism evidence="2 3">
    <name type="scientific">Streptomyces rubellomurinus (strain ATCC 31215)</name>
    <dbReference type="NCBI Taxonomy" id="359131"/>
    <lineage>
        <taxon>Bacteria</taxon>
        <taxon>Bacillati</taxon>
        <taxon>Actinomycetota</taxon>
        <taxon>Actinomycetes</taxon>
        <taxon>Kitasatosporales</taxon>
        <taxon>Streptomycetaceae</taxon>
        <taxon>Streptomyces</taxon>
    </lineage>
</organism>
<sequence length="132" mass="14461">MPEGTWTNFLTGDQVTGPRWVPEQHGFRTLPLLARPDSVIPLGVDDQRPVSAWAEGVELRVHAFADGVERTVVIPRADDPGETARFQLRRTGDRIRVTTDSPHPWQLRIGGPDGPLHVGPAGTAEAELPFEA</sequence>
<evidence type="ECO:0000256" key="1">
    <source>
        <dbReference type="SAM" id="MobiDB-lite"/>
    </source>
</evidence>
<dbReference type="EMBL" id="JZKH01000023">
    <property type="protein sequence ID" value="KJS61666.1"/>
    <property type="molecule type" value="Genomic_DNA"/>
</dbReference>
<dbReference type="Gene3D" id="2.60.40.1180">
    <property type="entry name" value="Golgi alpha-mannosidase II"/>
    <property type="match status" value="2"/>
</dbReference>
<comment type="caution">
    <text evidence="2">The sequence shown here is derived from an EMBL/GenBank/DDBJ whole genome shotgun (WGS) entry which is preliminary data.</text>
</comment>
<keyword evidence="3" id="KW-1185">Reference proteome</keyword>
<reference evidence="2 3" key="1">
    <citation type="submission" date="2015-02" db="EMBL/GenBank/DDBJ databases">
        <authorList>
            <person name="Ju K.-S."/>
            <person name="Doroghazi J.R."/>
            <person name="Metcalf W."/>
        </authorList>
    </citation>
    <scope>NUCLEOTIDE SEQUENCE [LARGE SCALE GENOMIC DNA]</scope>
    <source>
        <strain evidence="2 3">ATCC 31215</strain>
    </source>
</reference>
<proteinExistence type="predicted"/>
<name>A0A0F2TGJ5_STRR3</name>
<dbReference type="Proteomes" id="UP000033699">
    <property type="component" value="Unassembled WGS sequence"/>
</dbReference>
<evidence type="ECO:0000313" key="2">
    <source>
        <dbReference type="EMBL" id="KJS61666.1"/>
    </source>
</evidence>
<dbReference type="AlphaFoldDB" id="A0A0F2TGJ5"/>
<evidence type="ECO:0000313" key="3">
    <source>
        <dbReference type="Proteomes" id="UP000033699"/>
    </source>
</evidence>
<feature type="region of interest" description="Disordered" evidence="1">
    <location>
        <begin position="97"/>
        <end position="132"/>
    </location>
</feature>
<dbReference type="PATRIC" id="fig|359131.3.peg.3044"/>
<dbReference type="InterPro" id="IPR013780">
    <property type="entry name" value="Glyco_hydro_b"/>
</dbReference>
<protein>
    <submittedName>
        <fullName evidence="2">Uncharacterized protein</fullName>
    </submittedName>
</protein>
<gene>
    <name evidence="2" type="ORF">VM95_13905</name>
</gene>
<accession>A0A0F2TGJ5</accession>
<dbReference type="RefSeq" id="WP_045696220.1">
    <property type="nucleotide sequence ID" value="NZ_JZKH01000023.1"/>
</dbReference>